<keyword evidence="1" id="KW-0560">Oxidoreductase</keyword>
<dbReference type="InterPro" id="IPR036291">
    <property type="entry name" value="NAD(P)-bd_dom_sf"/>
</dbReference>
<comment type="caution">
    <text evidence="4">The sequence shown here is derived from an EMBL/GenBank/DDBJ whole genome shotgun (WGS) entry which is preliminary data.</text>
</comment>
<dbReference type="GO" id="GO:0016616">
    <property type="term" value="F:oxidoreductase activity, acting on the CH-OH group of donors, NAD or NADP as acceptor"/>
    <property type="evidence" value="ECO:0007669"/>
    <property type="project" value="TreeGrafter"/>
</dbReference>
<dbReference type="AlphaFoldDB" id="A0A9W9HX43"/>
<evidence type="ECO:0000256" key="1">
    <source>
        <dbReference type="ARBA" id="ARBA00023002"/>
    </source>
</evidence>
<dbReference type="PANTHER" id="PTHR10366:SF562">
    <property type="entry name" value="ALDEHYDE REDUCTASE II (AFU_ORTHOLOGUE AFUA_1G11360)"/>
    <property type="match status" value="1"/>
</dbReference>
<proteinExistence type="inferred from homology"/>
<reference evidence="4" key="1">
    <citation type="submission" date="2022-11" db="EMBL/GenBank/DDBJ databases">
        <authorList>
            <person name="Petersen C."/>
        </authorList>
    </citation>
    <scope>NUCLEOTIDE SEQUENCE</scope>
    <source>
        <strain evidence="4">IBT 26290</strain>
    </source>
</reference>
<dbReference type="EMBL" id="JAPQKN010000004">
    <property type="protein sequence ID" value="KAJ5159371.1"/>
    <property type="molecule type" value="Genomic_DNA"/>
</dbReference>
<comment type="similarity">
    <text evidence="2">Belongs to the NAD(P)-dependent epimerase/dehydratase family. Dihydroflavonol-4-reductase subfamily.</text>
</comment>
<dbReference type="OrthoDB" id="2735536at2759"/>
<dbReference type="Pfam" id="PF01370">
    <property type="entry name" value="Epimerase"/>
    <property type="match status" value="1"/>
</dbReference>
<evidence type="ECO:0000313" key="5">
    <source>
        <dbReference type="Proteomes" id="UP001149163"/>
    </source>
</evidence>
<gene>
    <name evidence="4" type="ORF">N7482_006375</name>
</gene>
<dbReference type="GeneID" id="81427676"/>
<dbReference type="Gene3D" id="3.40.50.720">
    <property type="entry name" value="NAD(P)-binding Rossmann-like Domain"/>
    <property type="match status" value="1"/>
</dbReference>
<dbReference type="InterPro" id="IPR001509">
    <property type="entry name" value="Epimerase_deHydtase"/>
</dbReference>
<evidence type="ECO:0000256" key="2">
    <source>
        <dbReference type="ARBA" id="ARBA00023445"/>
    </source>
</evidence>
<name>A0A9W9HX43_9EURO</name>
<sequence length="357" mass="39387">MMKGDSIFPPGTKILVTGANGYIASHVISILLDLGLHVRGTVRTSKPWLEAYFQRPDKPDIFETVVVPDLVAPDALDLVLEGISGIVHLANHMSFTANPHAISRAQDMNVNILETAKNHKTVRRVVLTSSSCAAFYPTVNGLATVDHDSWNEYAVQTALHQSCPPEMLAFIVHGACKVQAERESWKWMEQNHHPFVLNTVLPYWTVGMTPWPTRVCLLIGVSLQLGKILHPQIGGSSMSWMKGILQGDTSAFQLPPQWFVDVEDVARLHVVALLSDQVQAERLFAFASPFTWADIVHLLRKLQPDNPLIPAPPKNAERIWNNIPPVARAEGLLQDAFGRAGWTSLEESLAAGVRSLA</sequence>
<dbReference type="SUPFAM" id="SSF51735">
    <property type="entry name" value="NAD(P)-binding Rossmann-fold domains"/>
    <property type="match status" value="1"/>
</dbReference>
<evidence type="ECO:0000313" key="4">
    <source>
        <dbReference type="EMBL" id="KAJ5159371.1"/>
    </source>
</evidence>
<accession>A0A9W9HX43</accession>
<evidence type="ECO:0000259" key="3">
    <source>
        <dbReference type="Pfam" id="PF01370"/>
    </source>
</evidence>
<organism evidence="4 5">
    <name type="scientific">Penicillium canariense</name>
    <dbReference type="NCBI Taxonomy" id="189055"/>
    <lineage>
        <taxon>Eukaryota</taxon>
        <taxon>Fungi</taxon>
        <taxon>Dikarya</taxon>
        <taxon>Ascomycota</taxon>
        <taxon>Pezizomycotina</taxon>
        <taxon>Eurotiomycetes</taxon>
        <taxon>Eurotiomycetidae</taxon>
        <taxon>Eurotiales</taxon>
        <taxon>Aspergillaceae</taxon>
        <taxon>Penicillium</taxon>
    </lineage>
</organism>
<protein>
    <submittedName>
        <fullName evidence="4">NAD dependent epimerase/dehydratase</fullName>
    </submittedName>
</protein>
<reference evidence="4" key="2">
    <citation type="journal article" date="2023" name="IMA Fungus">
        <title>Comparative genomic study of the Penicillium genus elucidates a diverse pangenome and 15 lateral gene transfer events.</title>
        <authorList>
            <person name="Petersen C."/>
            <person name="Sorensen T."/>
            <person name="Nielsen M.R."/>
            <person name="Sondergaard T.E."/>
            <person name="Sorensen J.L."/>
            <person name="Fitzpatrick D.A."/>
            <person name="Frisvad J.C."/>
            <person name="Nielsen K.L."/>
        </authorList>
    </citation>
    <scope>NUCLEOTIDE SEQUENCE</scope>
    <source>
        <strain evidence="4">IBT 26290</strain>
    </source>
</reference>
<dbReference type="InterPro" id="IPR050425">
    <property type="entry name" value="NAD(P)_dehydrat-like"/>
</dbReference>
<dbReference type="RefSeq" id="XP_056540929.1">
    <property type="nucleotide sequence ID" value="XM_056688500.1"/>
</dbReference>
<feature type="domain" description="NAD-dependent epimerase/dehydratase" evidence="3">
    <location>
        <begin position="14"/>
        <end position="133"/>
    </location>
</feature>
<dbReference type="PANTHER" id="PTHR10366">
    <property type="entry name" value="NAD DEPENDENT EPIMERASE/DEHYDRATASE"/>
    <property type="match status" value="1"/>
</dbReference>
<dbReference type="Proteomes" id="UP001149163">
    <property type="component" value="Unassembled WGS sequence"/>
</dbReference>
<keyword evidence="5" id="KW-1185">Reference proteome</keyword>